<evidence type="ECO:0000256" key="5">
    <source>
        <dbReference type="ARBA" id="ARBA00022989"/>
    </source>
</evidence>
<comment type="caution">
    <text evidence="12">The sequence shown here is derived from an EMBL/GenBank/DDBJ whole genome shotgun (WGS) entry which is preliminary data.</text>
</comment>
<dbReference type="PROSITE" id="PS51407">
    <property type="entry name" value="LAMP_3"/>
    <property type="match status" value="1"/>
</dbReference>
<evidence type="ECO:0008006" key="14">
    <source>
        <dbReference type="Google" id="ProtNLM"/>
    </source>
</evidence>
<feature type="non-terminal residue" evidence="12">
    <location>
        <position position="1"/>
    </location>
</feature>
<evidence type="ECO:0000256" key="8">
    <source>
        <dbReference type="PROSITE-ProRule" id="PRU00740"/>
    </source>
</evidence>
<evidence type="ECO:0000259" key="11">
    <source>
        <dbReference type="Pfam" id="PF21222"/>
    </source>
</evidence>
<dbReference type="Pfam" id="PF01299">
    <property type="entry name" value="Lamp2-like_luminal"/>
    <property type="match status" value="1"/>
</dbReference>
<keyword evidence="5 9" id="KW-1133">Transmembrane helix</keyword>
<keyword evidence="13" id="KW-1185">Reference proteome</keyword>
<evidence type="ECO:0000256" key="7">
    <source>
        <dbReference type="ARBA" id="ARBA00023180"/>
    </source>
</evidence>
<feature type="transmembrane region" description="Helical" evidence="9">
    <location>
        <begin position="133"/>
        <end position="154"/>
    </location>
</feature>
<keyword evidence="4" id="KW-0967">Endosome</keyword>
<keyword evidence="8" id="KW-0458">Lysosome</keyword>
<evidence type="ECO:0000256" key="1">
    <source>
        <dbReference type="ARBA" id="ARBA00004530"/>
    </source>
</evidence>
<accession>A0ABV0W0P6</accession>
<comment type="similarity">
    <text evidence="8">Belongs to the LAMP family.</text>
</comment>
<dbReference type="InterPro" id="IPR002000">
    <property type="entry name" value="Lysosome-assoc_membr_glycop"/>
</dbReference>
<comment type="subcellular location">
    <subcellularLocation>
        <location evidence="1">Endosome membrane</location>
        <topology evidence="1">Single-pass type I membrane protein</topology>
    </subcellularLocation>
    <subcellularLocation>
        <location evidence="8">Lysosome membrane</location>
        <topology evidence="8">Single-pass type I membrane protein</topology>
    </subcellularLocation>
</comment>
<dbReference type="Gene3D" id="2.40.160.110">
    <property type="match status" value="1"/>
</dbReference>
<dbReference type="Pfam" id="PF21222">
    <property type="entry name" value="Lamp2_2nd"/>
    <property type="match status" value="1"/>
</dbReference>
<dbReference type="Proteomes" id="UP001444071">
    <property type="component" value="Unassembled WGS sequence"/>
</dbReference>
<dbReference type="PANTHER" id="PTHR11506:SF2">
    <property type="entry name" value="MACROSIALIN"/>
    <property type="match status" value="1"/>
</dbReference>
<protein>
    <recommendedName>
        <fullName evidence="14">Lysosome-associated membrane glycoprotein 1</fullName>
    </recommendedName>
</protein>
<evidence type="ECO:0000259" key="10">
    <source>
        <dbReference type="Pfam" id="PF01299"/>
    </source>
</evidence>
<evidence type="ECO:0000256" key="6">
    <source>
        <dbReference type="ARBA" id="ARBA00023136"/>
    </source>
</evidence>
<keyword evidence="3" id="KW-0732">Signal</keyword>
<sequence>ANGTFIVQPSKTKTFGGCMETKANLTISFEQGFITFLFNKSVANNTVYVDGVSFNLNYPFTKTGTQRYIANNASLHLFAAKIGHSYSCREESIYMGSGLYLDVNKDRMQAFNFTNKDFGYPDPCPADQPDYRIAIAVGVTLLVLIIIVLIVYLLGRRRRTTGYQSL</sequence>
<organism evidence="12 13">
    <name type="scientific">Xenotaenia resolanae</name>
    <dbReference type="NCBI Taxonomy" id="208358"/>
    <lineage>
        <taxon>Eukaryota</taxon>
        <taxon>Metazoa</taxon>
        <taxon>Chordata</taxon>
        <taxon>Craniata</taxon>
        <taxon>Vertebrata</taxon>
        <taxon>Euteleostomi</taxon>
        <taxon>Actinopterygii</taxon>
        <taxon>Neopterygii</taxon>
        <taxon>Teleostei</taxon>
        <taxon>Neoteleostei</taxon>
        <taxon>Acanthomorphata</taxon>
        <taxon>Ovalentaria</taxon>
        <taxon>Atherinomorphae</taxon>
        <taxon>Cyprinodontiformes</taxon>
        <taxon>Goodeidae</taxon>
        <taxon>Xenotaenia</taxon>
    </lineage>
</organism>
<comment type="caution">
    <text evidence="8">Lacks conserved residue(s) required for the propagation of feature annotation.</text>
</comment>
<proteinExistence type="inferred from homology"/>
<evidence type="ECO:0000256" key="2">
    <source>
        <dbReference type="ARBA" id="ARBA00022692"/>
    </source>
</evidence>
<evidence type="ECO:0000256" key="9">
    <source>
        <dbReference type="SAM" id="Phobius"/>
    </source>
</evidence>
<dbReference type="EMBL" id="JAHRIM010021425">
    <property type="protein sequence ID" value="MEQ2263040.1"/>
    <property type="molecule type" value="Genomic_DNA"/>
</dbReference>
<dbReference type="PRINTS" id="PR00336">
    <property type="entry name" value="LYSASSOCTDMP"/>
</dbReference>
<dbReference type="InterPro" id="IPR048524">
    <property type="entry name" value="Lamp2-like_TM"/>
</dbReference>
<evidence type="ECO:0000313" key="12">
    <source>
        <dbReference type="EMBL" id="MEQ2263040.1"/>
    </source>
</evidence>
<keyword evidence="7" id="KW-0325">Glycoprotein</keyword>
<evidence type="ECO:0000256" key="3">
    <source>
        <dbReference type="ARBA" id="ARBA00022729"/>
    </source>
</evidence>
<evidence type="ECO:0000313" key="13">
    <source>
        <dbReference type="Proteomes" id="UP001444071"/>
    </source>
</evidence>
<reference evidence="12 13" key="1">
    <citation type="submission" date="2021-06" db="EMBL/GenBank/DDBJ databases">
        <authorList>
            <person name="Palmer J.M."/>
        </authorList>
    </citation>
    <scope>NUCLEOTIDE SEQUENCE [LARGE SCALE GENOMIC DNA]</scope>
    <source>
        <strain evidence="12 13">XR_2019</strain>
        <tissue evidence="12">Muscle</tissue>
    </source>
</reference>
<name>A0ABV0W0P6_9TELE</name>
<evidence type="ECO:0000256" key="4">
    <source>
        <dbReference type="ARBA" id="ARBA00022753"/>
    </source>
</evidence>
<gene>
    <name evidence="12" type="ORF">XENORESO_002339</name>
</gene>
<feature type="domain" description="Lysosome-associated membrane glycoprotein 2-like transmembrane" evidence="11">
    <location>
        <begin position="133"/>
        <end position="164"/>
    </location>
</feature>
<dbReference type="InterPro" id="IPR048528">
    <property type="entry name" value="Lamp2-like_luminal"/>
</dbReference>
<keyword evidence="2 8" id="KW-0812">Transmembrane</keyword>
<keyword evidence="6 8" id="KW-0472">Membrane</keyword>
<dbReference type="PANTHER" id="PTHR11506">
    <property type="entry name" value="LYSOSOME-ASSOCIATED MEMBRANE GLYCOPROTEIN"/>
    <property type="match status" value="1"/>
</dbReference>
<feature type="domain" description="Lysosome-associated membrane glycoprotein 2-like luminal" evidence="10">
    <location>
        <begin position="3"/>
        <end position="113"/>
    </location>
</feature>